<dbReference type="CDD" id="cd05152">
    <property type="entry name" value="MPH2"/>
    <property type="match status" value="1"/>
</dbReference>
<dbReference type="Pfam" id="PF01636">
    <property type="entry name" value="APH"/>
    <property type="match status" value="1"/>
</dbReference>
<name>A0A248TFL1_9BACI</name>
<evidence type="ECO:0000313" key="2">
    <source>
        <dbReference type="EMBL" id="ASV66900.1"/>
    </source>
</evidence>
<dbReference type="Gene3D" id="3.90.1200.10">
    <property type="match status" value="1"/>
</dbReference>
<dbReference type="Gene3D" id="3.30.200.20">
    <property type="entry name" value="Phosphorylase Kinase, domain 1"/>
    <property type="match status" value="1"/>
</dbReference>
<keyword evidence="3" id="KW-1185">Reference proteome</keyword>
<gene>
    <name evidence="2" type="ORF">CKF48_05905</name>
</gene>
<proteinExistence type="predicted"/>
<dbReference type="InterPro" id="IPR002575">
    <property type="entry name" value="Aminoglycoside_PTrfase"/>
</dbReference>
<dbReference type="InterPro" id="IPR011009">
    <property type="entry name" value="Kinase-like_dom_sf"/>
</dbReference>
<sequence>MDKKEVKRLANKHGLMIDEEEIKINESGMDFLVAHVVDKENNQWILRIPRREDSMTRSKQEHAVLEVLYKHTSIKAPHWEVFTNDCMAYKQLDGIPAGTIDHEIQNYVWSFDKESDLTRYHATLGEILAELHRTPIPYVEDIGIKIFNSSQAKEEMSSRMNKVKEIYGVSDELWRRWQKWLANDRLWPNHTGLLHGDVHPGHILVNKEKEVTGLIDWTEVAVGDVSIDFTSHYLIFGEEGLDAVISAYEKAGGRTWPFMKEHIIELVSAAAVGVAEFAQLSGLEEMEKMAKTMLGVDGDNEESSK</sequence>
<dbReference type="RefSeq" id="WP_095370475.1">
    <property type="nucleotide sequence ID" value="NZ_CP022983.1"/>
</dbReference>
<accession>A0A248TFL1</accession>
<organism evidence="2 3">
    <name type="scientific">Cytobacillus kochii</name>
    <dbReference type="NCBI Taxonomy" id="859143"/>
    <lineage>
        <taxon>Bacteria</taxon>
        <taxon>Bacillati</taxon>
        <taxon>Bacillota</taxon>
        <taxon>Bacilli</taxon>
        <taxon>Bacillales</taxon>
        <taxon>Bacillaceae</taxon>
        <taxon>Cytobacillus</taxon>
    </lineage>
</organism>
<dbReference type="GO" id="GO:0016740">
    <property type="term" value="F:transferase activity"/>
    <property type="evidence" value="ECO:0007669"/>
    <property type="project" value="UniProtKB-KW"/>
</dbReference>
<dbReference type="AlphaFoldDB" id="A0A248TFL1"/>
<keyword evidence="2" id="KW-0808">Transferase</keyword>
<protein>
    <submittedName>
        <fullName evidence="2">Macrolide 2'-phosphotransferase</fullName>
    </submittedName>
</protein>
<dbReference type="Proteomes" id="UP000215137">
    <property type="component" value="Chromosome"/>
</dbReference>
<dbReference type="EMBL" id="CP022983">
    <property type="protein sequence ID" value="ASV66900.1"/>
    <property type="molecule type" value="Genomic_DNA"/>
</dbReference>
<dbReference type="SUPFAM" id="SSF56112">
    <property type="entry name" value="Protein kinase-like (PK-like)"/>
    <property type="match status" value="1"/>
</dbReference>
<dbReference type="KEGG" id="bko:CKF48_05905"/>
<dbReference type="PANTHER" id="PTHR21310">
    <property type="entry name" value="AMINOGLYCOSIDE PHOSPHOTRANSFERASE-RELATED-RELATED"/>
    <property type="match status" value="1"/>
</dbReference>
<dbReference type="InterPro" id="IPR051678">
    <property type="entry name" value="AGP_Transferase"/>
</dbReference>
<evidence type="ECO:0000313" key="3">
    <source>
        <dbReference type="Proteomes" id="UP000215137"/>
    </source>
</evidence>
<reference evidence="2 3" key="1">
    <citation type="submission" date="2017-08" db="EMBL/GenBank/DDBJ databases">
        <title>Complete Genome Sequence of Bacillus kochii Oregon-R-modENCODE STRAIN BDGP4, isolated from Drosophila melanogaster gut.</title>
        <authorList>
            <person name="Wan K.H."/>
            <person name="Yu C."/>
            <person name="Park S."/>
            <person name="Hammonds A.S."/>
            <person name="Booth B.W."/>
            <person name="Celniker S.E."/>
        </authorList>
    </citation>
    <scope>NUCLEOTIDE SEQUENCE [LARGE SCALE GENOMIC DNA]</scope>
    <source>
        <strain evidence="2 3">BDGP4</strain>
    </source>
</reference>
<feature type="domain" description="Aminoglycoside phosphotransferase" evidence="1">
    <location>
        <begin position="22"/>
        <end position="262"/>
    </location>
</feature>
<dbReference type="PANTHER" id="PTHR21310:SF15">
    <property type="entry name" value="AMINOGLYCOSIDE PHOSPHOTRANSFERASE DOMAIN-CONTAINING PROTEIN"/>
    <property type="match status" value="1"/>
</dbReference>
<dbReference type="OrthoDB" id="3806873at2"/>
<evidence type="ECO:0000259" key="1">
    <source>
        <dbReference type="Pfam" id="PF01636"/>
    </source>
</evidence>